<dbReference type="Proteomes" id="UP000030641">
    <property type="component" value="Unassembled WGS sequence"/>
</dbReference>
<feature type="compositionally biased region" description="Polar residues" evidence="1">
    <location>
        <begin position="93"/>
        <end position="128"/>
    </location>
</feature>
<dbReference type="HOGENOM" id="CLU_1618664_0_0_1"/>
<sequence>MADGCISERLAQASMWKKIKAFLCCGEEERPALMIGDPYEFRRINVELAGLTEQEQTMINSRPVPVTFPLHTDGNATTSTARLDRARAHTRALSNSLRSATTTAMSGDGQKNSGYSSLANGSTSTVQPLGTEDAQGTHEMKELLLHGIGGHETSSSFTGQASTDTAIAGCEEDEDAIRSFQRTK</sequence>
<reference evidence="2 3" key="1">
    <citation type="journal article" date="2014" name="BMC Genomics">
        <title>Genome sequencing of four Aureobasidium pullulans varieties: biotechnological potential, stress tolerance, and description of new species.</title>
        <authorList>
            <person name="Gostin Ar C."/>
            <person name="Ohm R.A."/>
            <person name="Kogej T."/>
            <person name="Sonjak S."/>
            <person name="Turk M."/>
            <person name="Zajc J."/>
            <person name="Zalar P."/>
            <person name="Grube M."/>
            <person name="Sun H."/>
            <person name="Han J."/>
            <person name="Sharma A."/>
            <person name="Chiniquy J."/>
            <person name="Ngan C.Y."/>
            <person name="Lipzen A."/>
            <person name="Barry K."/>
            <person name="Grigoriev I.V."/>
            <person name="Gunde-Cimerman N."/>
        </authorList>
    </citation>
    <scope>NUCLEOTIDE SEQUENCE [LARGE SCALE GENOMIC DNA]</scope>
    <source>
        <strain evidence="2 3">EXF-2481</strain>
    </source>
</reference>
<accession>A0A074YFN9</accession>
<dbReference type="RefSeq" id="XP_013344830.1">
    <property type="nucleotide sequence ID" value="XM_013489376.1"/>
</dbReference>
<dbReference type="EMBL" id="KL584756">
    <property type="protein sequence ID" value="KEQ96560.1"/>
    <property type="molecule type" value="Genomic_DNA"/>
</dbReference>
<organism evidence="2 3">
    <name type="scientific">Aureobasidium subglaciale (strain EXF-2481)</name>
    <name type="common">Aureobasidium pullulans var. subglaciale</name>
    <dbReference type="NCBI Taxonomy" id="1043005"/>
    <lineage>
        <taxon>Eukaryota</taxon>
        <taxon>Fungi</taxon>
        <taxon>Dikarya</taxon>
        <taxon>Ascomycota</taxon>
        <taxon>Pezizomycotina</taxon>
        <taxon>Dothideomycetes</taxon>
        <taxon>Dothideomycetidae</taxon>
        <taxon>Dothideales</taxon>
        <taxon>Saccotheciaceae</taxon>
        <taxon>Aureobasidium</taxon>
    </lineage>
</organism>
<feature type="region of interest" description="Disordered" evidence="1">
    <location>
        <begin position="93"/>
        <end position="131"/>
    </location>
</feature>
<dbReference type="AlphaFoldDB" id="A0A074YFN9"/>
<dbReference type="InParanoid" id="A0A074YFN9"/>
<name>A0A074YFN9_AURSE</name>
<gene>
    <name evidence="2" type="ORF">AUEXF2481DRAFT_4041</name>
</gene>
<dbReference type="GeneID" id="25366602"/>
<dbReference type="OrthoDB" id="5226159at2759"/>
<evidence type="ECO:0000313" key="2">
    <source>
        <dbReference type="EMBL" id="KEQ96560.1"/>
    </source>
</evidence>
<evidence type="ECO:0000313" key="3">
    <source>
        <dbReference type="Proteomes" id="UP000030641"/>
    </source>
</evidence>
<protein>
    <submittedName>
        <fullName evidence="2">Uncharacterized protein</fullName>
    </submittedName>
</protein>
<keyword evidence="3" id="KW-1185">Reference proteome</keyword>
<evidence type="ECO:0000256" key="1">
    <source>
        <dbReference type="SAM" id="MobiDB-lite"/>
    </source>
</evidence>
<proteinExistence type="predicted"/>